<evidence type="ECO:0000256" key="7">
    <source>
        <dbReference type="ARBA" id="ARBA00047899"/>
    </source>
</evidence>
<proteinExistence type="predicted"/>
<dbReference type="Gene3D" id="1.10.510.10">
    <property type="entry name" value="Transferase(Phosphotransferase) domain 1"/>
    <property type="match status" value="1"/>
</dbReference>
<reference evidence="11" key="1">
    <citation type="submission" date="2021-02" db="EMBL/GenBank/DDBJ databases">
        <title>Psilocybe cubensis genome.</title>
        <authorList>
            <person name="Mckernan K.J."/>
            <person name="Crawford S."/>
            <person name="Trippe A."/>
            <person name="Kane L.T."/>
            <person name="Mclaughlin S."/>
        </authorList>
    </citation>
    <scope>NUCLEOTIDE SEQUENCE [LARGE SCALE GENOMIC DNA]</scope>
    <source>
        <strain evidence="11">MGC-MH-2018</strain>
    </source>
</reference>
<feature type="region of interest" description="Disordered" evidence="9">
    <location>
        <begin position="208"/>
        <end position="261"/>
    </location>
</feature>
<evidence type="ECO:0000256" key="2">
    <source>
        <dbReference type="ARBA" id="ARBA00022527"/>
    </source>
</evidence>
<evidence type="ECO:0000256" key="1">
    <source>
        <dbReference type="ARBA" id="ARBA00012513"/>
    </source>
</evidence>
<dbReference type="GO" id="GO:0072354">
    <property type="term" value="F:histone H3T3 kinase activity"/>
    <property type="evidence" value="ECO:0007669"/>
    <property type="project" value="TreeGrafter"/>
</dbReference>
<dbReference type="EMBL" id="JAFIQS010000005">
    <property type="protein sequence ID" value="KAG5169134.1"/>
    <property type="molecule type" value="Genomic_DNA"/>
</dbReference>
<evidence type="ECO:0000256" key="4">
    <source>
        <dbReference type="ARBA" id="ARBA00022741"/>
    </source>
</evidence>
<dbReference type="GO" id="GO:0005524">
    <property type="term" value="F:ATP binding"/>
    <property type="evidence" value="ECO:0007669"/>
    <property type="project" value="UniProtKB-KW"/>
</dbReference>
<dbReference type="InterPro" id="IPR024604">
    <property type="entry name" value="GSG2_C"/>
</dbReference>
<dbReference type="Pfam" id="PF12330">
    <property type="entry name" value="Haspin_kinase"/>
    <property type="match status" value="1"/>
</dbReference>
<dbReference type="GO" id="GO:0005737">
    <property type="term" value="C:cytoplasm"/>
    <property type="evidence" value="ECO:0007669"/>
    <property type="project" value="TreeGrafter"/>
</dbReference>
<dbReference type="GO" id="GO:0005634">
    <property type="term" value="C:nucleus"/>
    <property type="evidence" value="ECO:0007669"/>
    <property type="project" value="TreeGrafter"/>
</dbReference>
<comment type="caution">
    <text evidence="11">The sequence shown here is derived from an EMBL/GenBank/DDBJ whole genome shotgun (WGS) entry which is preliminary data.</text>
</comment>
<dbReference type="PANTHER" id="PTHR24419">
    <property type="entry name" value="INTERLEUKIN-1 RECEPTOR-ASSOCIATED KINASE"/>
    <property type="match status" value="1"/>
</dbReference>
<dbReference type="SMART" id="SM01331">
    <property type="entry name" value="DUF3635"/>
    <property type="match status" value="1"/>
</dbReference>
<comment type="catalytic activity">
    <reaction evidence="7">
        <text>L-threonyl-[protein] + ATP = O-phospho-L-threonyl-[protein] + ADP + H(+)</text>
        <dbReference type="Rhea" id="RHEA:46608"/>
        <dbReference type="Rhea" id="RHEA-COMP:11060"/>
        <dbReference type="Rhea" id="RHEA-COMP:11605"/>
        <dbReference type="ChEBI" id="CHEBI:15378"/>
        <dbReference type="ChEBI" id="CHEBI:30013"/>
        <dbReference type="ChEBI" id="CHEBI:30616"/>
        <dbReference type="ChEBI" id="CHEBI:61977"/>
        <dbReference type="ChEBI" id="CHEBI:456216"/>
        <dbReference type="EC" id="2.7.11.1"/>
    </reaction>
</comment>
<evidence type="ECO:0000256" key="6">
    <source>
        <dbReference type="ARBA" id="ARBA00022840"/>
    </source>
</evidence>
<feature type="compositionally biased region" description="Polar residues" evidence="9">
    <location>
        <begin position="215"/>
        <end position="228"/>
    </location>
</feature>
<dbReference type="OrthoDB" id="5327538at2759"/>
<protein>
    <recommendedName>
        <fullName evidence="1">non-specific serine/threonine protein kinase</fullName>
        <ecNumber evidence="1">2.7.11.1</ecNumber>
    </recommendedName>
</protein>
<keyword evidence="5" id="KW-0418">Kinase</keyword>
<dbReference type="GO" id="GO:0035556">
    <property type="term" value="P:intracellular signal transduction"/>
    <property type="evidence" value="ECO:0007669"/>
    <property type="project" value="TreeGrafter"/>
</dbReference>
<sequence>MLSSRTKEINAYGKRARRVVDATAAPTLTTPESHIISIFDDLPPAPEQTSLKNKMKKRENSVPSKAKPISVKVVGLQRKKRLSPVISPHKKKSIMREAQIIIPAGRNKNAVETNGLKGKHTEDAGNTDVTLTGTSGSPPRAPLSAVPLNIPGSPAISQGRFSNLAKKHLKPKSFSPFVDVDIIVLDDDGRTVRSEKRVNKDRANIKAFKEPRTSKPYSKSGLSATTLQDNDDSDYEPSGFVKPPKRRTTRKPIVISSDESDSEEHITSRVLKVGFNKETISSKTSIASSSKLSRASSMSIVEVLIPPAPYKLSRPPSSSDSYTYNEKIAAGIPQIVEQAEPQRYPAVASPNMKPRQLTPIRGSRKRLFEPPSPPSPTTTTDIDLSIDLSELNLNLGSIPQIQNYVEIPEYLLPLLEECGQEAYGPHNFSSFIESFPCDPILQCARESRGFDMKFKKIGEASYSEVFGIGDVVLKVIPLRDESKPEVTHSEEDGPAPSDAKDVRKEIIVTRAMGEVHGGFVKLLKSYVVRGRYPEILLQLWDEYNERKGSESVRPDSFKLSQVYAIIVLPNGGSDLEAYTFHCSSRNGWRQACSLFWQVAKSLAHAEHLVSFEHRDLHWGQILVKNVHTQNNALKSLNINQKAKPKAKADRLWMDDIAHGVQATVIDLGLSRMDAGDGDGGDHVHWTPFDDEVFLGEGDYQFDVYRMMKELTGGSWNKYHPVTNVLWLHYLLNKLIHGKGLKPPTTPRKQKASDPYIPTSTEGFFSEKDCYECLVDLENWLGKSFATLAEATRVHPVSAPKGKTKRKNCDLVKPLAYSGPGCAGEIVVYGVKREWIRSTRLY</sequence>
<keyword evidence="3" id="KW-0808">Transferase</keyword>
<comment type="catalytic activity">
    <reaction evidence="8">
        <text>L-seryl-[protein] + ATP = O-phospho-L-seryl-[protein] + ADP + H(+)</text>
        <dbReference type="Rhea" id="RHEA:17989"/>
        <dbReference type="Rhea" id="RHEA-COMP:9863"/>
        <dbReference type="Rhea" id="RHEA-COMP:11604"/>
        <dbReference type="ChEBI" id="CHEBI:15378"/>
        <dbReference type="ChEBI" id="CHEBI:29999"/>
        <dbReference type="ChEBI" id="CHEBI:30616"/>
        <dbReference type="ChEBI" id="CHEBI:83421"/>
        <dbReference type="ChEBI" id="CHEBI:456216"/>
        <dbReference type="EC" id="2.7.11.1"/>
    </reaction>
</comment>
<feature type="region of interest" description="Disordered" evidence="9">
    <location>
        <begin position="347"/>
        <end position="382"/>
    </location>
</feature>
<evidence type="ECO:0000256" key="5">
    <source>
        <dbReference type="ARBA" id="ARBA00022777"/>
    </source>
</evidence>
<keyword evidence="4" id="KW-0547">Nucleotide-binding</keyword>
<dbReference type="GO" id="GO:0000278">
    <property type="term" value="P:mitotic cell cycle"/>
    <property type="evidence" value="ECO:0007669"/>
    <property type="project" value="TreeGrafter"/>
</dbReference>
<evidence type="ECO:0000313" key="11">
    <source>
        <dbReference type="EMBL" id="KAG5169134.1"/>
    </source>
</evidence>
<feature type="domain" description="Serine/threonine-protein kinase haspin C-terminal" evidence="10">
    <location>
        <begin position="690"/>
        <end position="774"/>
    </location>
</feature>
<keyword evidence="2" id="KW-0723">Serine/threonine-protein kinase</keyword>
<dbReference type="Gene3D" id="3.30.200.20">
    <property type="entry name" value="Phosphorylase Kinase, domain 1"/>
    <property type="match status" value="1"/>
</dbReference>
<evidence type="ECO:0000256" key="9">
    <source>
        <dbReference type="SAM" id="MobiDB-lite"/>
    </source>
</evidence>
<dbReference type="InterPro" id="IPR011009">
    <property type="entry name" value="Kinase-like_dom_sf"/>
</dbReference>
<dbReference type="AlphaFoldDB" id="A0A8H7Y0S5"/>
<gene>
    <name evidence="11" type="ORF">JR316_005690</name>
</gene>
<dbReference type="SUPFAM" id="SSF56112">
    <property type="entry name" value="Protein kinase-like (PK-like)"/>
    <property type="match status" value="1"/>
</dbReference>
<evidence type="ECO:0000259" key="10">
    <source>
        <dbReference type="SMART" id="SM01331"/>
    </source>
</evidence>
<dbReference type="PANTHER" id="PTHR24419:SF18">
    <property type="entry name" value="SERINE_THREONINE-PROTEIN KINASE HASPIN"/>
    <property type="match status" value="1"/>
</dbReference>
<dbReference type="EC" id="2.7.11.1" evidence="1"/>
<accession>A0A8H7Y0S5</accession>
<evidence type="ECO:0000256" key="3">
    <source>
        <dbReference type="ARBA" id="ARBA00022679"/>
    </source>
</evidence>
<organism evidence="11">
    <name type="scientific">Psilocybe cubensis</name>
    <name type="common">Psychedelic mushroom</name>
    <name type="synonym">Stropharia cubensis</name>
    <dbReference type="NCBI Taxonomy" id="181762"/>
    <lineage>
        <taxon>Eukaryota</taxon>
        <taxon>Fungi</taxon>
        <taxon>Dikarya</taxon>
        <taxon>Basidiomycota</taxon>
        <taxon>Agaricomycotina</taxon>
        <taxon>Agaricomycetes</taxon>
        <taxon>Agaricomycetidae</taxon>
        <taxon>Agaricales</taxon>
        <taxon>Agaricineae</taxon>
        <taxon>Strophariaceae</taxon>
        <taxon>Psilocybe</taxon>
    </lineage>
</organism>
<evidence type="ECO:0000256" key="8">
    <source>
        <dbReference type="ARBA" id="ARBA00048679"/>
    </source>
</evidence>
<keyword evidence="6" id="KW-0067">ATP-binding</keyword>
<name>A0A8H7Y0S5_PSICU</name>